<evidence type="ECO:0000256" key="5">
    <source>
        <dbReference type="ARBA" id="ARBA00022884"/>
    </source>
</evidence>
<dbReference type="Proteomes" id="UP001146120">
    <property type="component" value="Unassembled WGS sequence"/>
</dbReference>
<dbReference type="InterPro" id="IPR051270">
    <property type="entry name" value="Tyrosine-tRNA_ligase_regulator"/>
</dbReference>
<dbReference type="InterPro" id="IPR006977">
    <property type="entry name" value="Yip1_dom"/>
</dbReference>
<keyword evidence="6 10" id="KW-1133">Transmembrane helix</keyword>
<evidence type="ECO:0000256" key="2">
    <source>
        <dbReference type="ARBA" id="ARBA00010596"/>
    </source>
</evidence>
<dbReference type="PANTHER" id="PTHR11586">
    <property type="entry name" value="TRNA-AMINOACYLATION COFACTOR ARC1 FAMILY MEMBER"/>
    <property type="match status" value="1"/>
</dbReference>
<dbReference type="GO" id="GO:0000049">
    <property type="term" value="F:tRNA binding"/>
    <property type="evidence" value="ECO:0007669"/>
    <property type="project" value="UniProtKB-UniRule"/>
</dbReference>
<accession>A0AAV2ZCK1</accession>
<dbReference type="FunFam" id="2.40.50.140:FF:000225">
    <property type="entry name" value="tyrosine--tRNA ligase, cytoplasmic"/>
    <property type="match status" value="1"/>
</dbReference>
<evidence type="ECO:0000313" key="13">
    <source>
        <dbReference type="Proteomes" id="UP001146120"/>
    </source>
</evidence>
<name>A0AAV2ZCK1_9STRA</name>
<reference evidence="12" key="2">
    <citation type="journal article" date="2023" name="Microbiol Resour">
        <title>Decontamination and Annotation of the Draft Genome Sequence of the Oomycete Lagenidium giganteum ARSEF 373.</title>
        <authorList>
            <person name="Morgan W.R."/>
            <person name="Tartar A."/>
        </authorList>
    </citation>
    <scope>NUCLEOTIDE SEQUENCE</scope>
    <source>
        <strain evidence="12">ARSEF 373</strain>
    </source>
</reference>
<reference evidence="12" key="1">
    <citation type="submission" date="2022-11" db="EMBL/GenBank/DDBJ databases">
        <authorList>
            <person name="Morgan W.R."/>
            <person name="Tartar A."/>
        </authorList>
    </citation>
    <scope>NUCLEOTIDE SEQUENCE</scope>
    <source>
        <strain evidence="12">ARSEF 373</strain>
    </source>
</reference>
<evidence type="ECO:0000256" key="1">
    <source>
        <dbReference type="ARBA" id="ARBA00004141"/>
    </source>
</evidence>
<protein>
    <recommendedName>
        <fullName evidence="11">tRNA-binding domain-containing protein</fullName>
    </recommendedName>
</protein>
<keyword evidence="5 8" id="KW-0694">RNA-binding</keyword>
<evidence type="ECO:0000256" key="6">
    <source>
        <dbReference type="ARBA" id="ARBA00022989"/>
    </source>
</evidence>
<organism evidence="12 13">
    <name type="scientific">Lagenidium giganteum</name>
    <dbReference type="NCBI Taxonomy" id="4803"/>
    <lineage>
        <taxon>Eukaryota</taxon>
        <taxon>Sar</taxon>
        <taxon>Stramenopiles</taxon>
        <taxon>Oomycota</taxon>
        <taxon>Peronosporomycetes</taxon>
        <taxon>Pythiales</taxon>
        <taxon>Pythiaceae</taxon>
    </lineage>
</organism>
<comment type="subcellular location">
    <subcellularLocation>
        <location evidence="1">Membrane</location>
        <topology evidence="1">Multi-pass membrane protein</topology>
    </subcellularLocation>
</comment>
<dbReference type="EMBL" id="DAKRPA010000016">
    <property type="protein sequence ID" value="DBA03744.1"/>
    <property type="molecule type" value="Genomic_DNA"/>
</dbReference>
<keyword evidence="4 10" id="KW-0812">Transmembrane</keyword>
<dbReference type="PANTHER" id="PTHR11586:SF33">
    <property type="entry name" value="AMINOACYL TRNA SYNTHASE COMPLEX-INTERACTING MULTIFUNCTIONAL PROTEIN 1"/>
    <property type="match status" value="1"/>
</dbReference>
<dbReference type="CDD" id="cd02799">
    <property type="entry name" value="tRNA_bind_EMAP-II_like"/>
    <property type="match status" value="1"/>
</dbReference>
<feature type="transmembrane region" description="Helical" evidence="10">
    <location>
        <begin position="87"/>
        <end position="111"/>
    </location>
</feature>
<evidence type="ECO:0000256" key="8">
    <source>
        <dbReference type="PROSITE-ProRule" id="PRU00209"/>
    </source>
</evidence>
<feature type="compositionally biased region" description="Basic and acidic residues" evidence="9">
    <location>
        <begin position="233"/>
        <end position="263"/>
    </location>
</feature>
<keyword evidence="13" id="KW-1185">Reference proteome</keyword>
<feature type="region of interest" description="Disordered" evidence="9">
    <location>
        <begin position="227"/>
        <end position="273"/>
    </location>
</feature>
<evidence type="ECO:0000256" key="7">
    <source>
        <dbReference type="ARBA" id="ARBA00023136"/>
    </source>
</evidence>
<evidence type="ECO:0000256" key="4">
    <source>
        <dbReference type="ARBA" id="ARBA00022692"/>
    </source>
</evidence>
<dbReference type="Gene3D" id="2.40.50.140">
    <property type="entry name" value="Nucleic acid-binding proteins"/>
    <property type="match status" value="1"/>
</dbReference>
<evidence type="ECO:0000256" key="3">
    <source>
        <dbReference type="ARBA" id="ARBA00022555"/>
    </source>
</evidence>
<evidence type="ECO:0000256" key="10">
    <source>
        <dbReference type="SAM" id="Phobius"/>
    </source>
</evidence>
<dbReference type="SUPFAM" id="SSF50249">
    <property type="entry name" value="Nucleic acid-binding proteins"/>
    <property type="match status" value="1"/>
</dbReference>
<keyword evidence="7 10" id="KW-0472">Membrane</keyword>
<dbReference type="Pfam" id="PF01588">
    <property type="entry name" value="tRNA_bind"/>
    <property type="match status" value="1"/>
</dbReference>
<evidence type="ECO:0000313" key="12">
    <source>
        <dbReference type="EMBL" id="DBA03744.1"/>
    </source>
</evidence>
<dbReference type="AlphaFoldDB" id="A0AAV2ZCK1"/>
<comment type="similarity">
    <text evidence="2">Belongs to the YIP1 family.</text>
</comment>
<feature type="transmembrane region" description="Helical" evidence="10">
    <location>
        <begin position="33"/>
        <end position="51"/>
    </location>
</feature>
<feature type="transmembrane region" description="Helical" evidence="10">
    <location>
        <begin position="157"/>
        <end position="179"/>
    </location>
</feature>
<evidence type="ECO:0000256" key="9">
    <source>
        <dbReference type="SAM" id="MobiDB-lite"/>
    </source>
</evidence>
<dbReference type="InterPro" id="IPR002547">
    <property type="entry name" value="tRNA-bd_dom"/>
</dbReference>
<feature type="transmembrane region" description="Helical" evidence="10">
    <location>
        <begin position="118"/>
        <end position="137"/>
    </location>
</feature>
<dbReference type="PROSITE" id="PS50886">
    <property type="entry name" value="TRBD"/>
    <property type="match status" value="1"/>
</dbReference>
<feature type="domain" description="TRNA-binding" evidence="11">
    <location>
        <begin position="277"/>
        <end position="383"/>
    </location>
</feature>
<sequence>MRDVRLVGGKLKVVLMPKNTSEETLKALRDWDLWGPLVLCLSLSIMLSITAPPHQSAMVFTGVFVVVWAGAAIVTVNAQLLGSTISFFQSVCVLGYCIFPLNIATLVCMVLKLAHIHAIGRLFIVVVGFLWATRASVVFMSKLVPPKRKALTVYPVLLFYLFISWMLITRVSVICAMMLQTYDRACVHEWCPLPEQNSQAPRSVVMSAAEQLNALIKDMETELGIDANAPLEPKAKKGGDKAAKKEKAAQEGGDAKPKKEKGAKPAKAAPAAADQPEITKLDIRVGKIVKVWKHDTADKLYCEEIDVGEDEPRQIASGLVHHYSLEEMQDRRILVLCNLKARNLVGFKSHGMVMCAAAPLADGKEHVVFVEPPADAKVGERIVFDGLAGEPFTPAQVEKKKVLVAIGDDMKTDAEGVARWKEHAFLTSAGPCVAPGVVNAVIR</sequence>
<comment type="caution">
    <text evidence="12">The sequence shown here is derived from an EMBL/GenBank/DDBJ whole genome shotgun (WGS) entry which is preliminary data.</text>
</comment>
<feature type="transmembrane region" description="Helical" evidence="10">
    <location>
        <begin position="58"/>
        <end position="81"/>
    </location>
</feature>
<proteinExistence type="inferred from homology"/>
<keyword evidence="3 8" id="KW-0820">tRNA-binding</keyword>
<evidence type="ECO:0000259" key="11">
    <source>
        <dbReference type="PROSITE" id="PS50886"/>
    </source>
</evidence>
<dbReference type="InterPro" id="IPR012340">
    <property type="entry name" value="NA-bd_OB-fold"/>
</dbReference>
<dbReference type="Pfam" id="PF04893">
    <property type="entry name" value="Yip1"/>
    <property type="match status" value="1"/>
</dbReference>
<gene>
    <name evidence="12" type="ORF">N0F65_004161</name>
</gene>
<dbReference type="GO" id="GO:0016020">
    <property type="term" value="C:membrane"/>
    <property type="evidence" value="ECO:0007669"/>
    <property type="project" value="UniProtKB-SubCell"/>
</dbReference>